<keyword evidence="7" id="KW-0812">Transmembrane</keyword>
<dbReference type="SUPFAM" id="SSF55874">
    <property type="entry name" value="ATPase domain of HSP90 chaperone/DNA topoisomerase II/histidine kinase"/>
    <property type="match status" value="1"/>
</dbReference>
<dbReference type="Gene3D" id="1.10.287.130">
    <property type="match status" value="1"/>
</dbReference>
<keyword evidence="5 9" id="KW-0418">Kinase</keyword>
<dbReference type="OrthoDB" id="7179697at2"/>
<dbReference type="PANTHER" id="PTHR43711">
    <property type="entry name" value="TWO-COMPONENT HISTIDINE KINASE"/>
    <property type="match status" value="1"/>
</dbReference>
<dbReference type="AlphaFoldDB" id="A0A1N6GHA3"/>
<dbReference type="Pfam" id="PF16927">
    <property type="entry name" value="HisKA_7TM"/>
    <property type="match status" value="1"/>
</dbReference>
<dbReference type="STRING" id="1217970.SAMN05444002_2484"/>
<evidence type="ECO:0000313" key="9">
    <source>
        <dbReference type="EMBL" id="SIO06920.1"/>
    </source>
</evidence>
<feature type="transmembrane region" description="Helical" evidence="7">
    <location>
        <begin position="108"/>
        <end position="131"/>
    </location>
</feature>
<evidence type="ECO:0000259" key="8">
    <source>
        <dbReference type="PROSITE" id="PS50109"/>
    </source>
</evidence>
<dbReference type="Pfam" id="PF00512">
    <property type="entry name" value="HisKA"/>
    <property type="match status" value="1"/>
</dbReference>
<name>A0A1N6GHA3_9RHOB</name>
<evidence type="ECO:0000256" key="5">
    <source>
        <dbReference type="ARBA" id="ARBA00022777"/>
    </source>
</evidence>
<feature type="transmembrane region" description="Helical" evidence="7">
    <location>
        <begin position="42"/>
        <end position="63"/>
    </location>
</feature>
<dbReference type="InterPro" id="IPR036890">
    <property type="entry name" value="HATPase_C_sf"/>
</dbReference>
<keyword evidence="4" id="KW-0808">Transferase</keyword>
<evidence type="ECO:0000256" key="3">
    <source>
        <dbReference type="ARBA" id="ARBA00022553"/>
    </source>
</evidence>
<evidence type="ECO:0000256" key="6">
    <source>
        <dbReference type="ARBA" id="ARBA00023012"/>
    </source>
</evidence>
<dbReference type="RefSeq" id="WP_074256497.1">
    <property type="nucleotide sequence ID" value="NZ_FSRL01000001.1"/>
</dbReference>
<dbReference type="PROSITE" id="PS50109">
    <property type="entry name" value="HIS_KIN"/>
    <property type="match status" value="1"/>
</dbReference>
<dbReference type="InterPro" id="IPR050736">
    <property type="entry name" value="Sensor_HK_Regulatory"/>
</dbReference>
<evidence type="ECO:0000256" key="7">
    <source>
        <dbReference type="SAM" id="Phobius"/>
    </source>
</evidence>
<dbReference type="InterPro" id="IPR005467">
    <property type="entry name" value="His_kinase_dom"/>
</dbReference>
<feature type="domain" description="Histidine kinase" evidence="8">
    <location>
        <begin position="366"/>
        <end position="585"/>
    </location>
</feature>
<dbReference type="InterPro" id="IPR004358">
    <property type="entry name" value="Sig_transdc_His_kin-like_C"/>
</dbReference>
<protein>
    <recommendedName>
        <fullName evidence="2">histidine kinase</fullName>
        <ecNumber evidence="2">2.7.13.3</ecNumber>
    </recommendedName>
</protein>
<evidence type="ECO:0000256" key="1">
    <source>
        <dbReference type="ARBA" id="ARBA00000085"/>
    </source>
</evidence>
<feature type="transmembrane region" description="Helical" evidence="7">
    <location>
        <begin position="187"/>
        <end position="209"/>
    </location>
</feature>
<feature type="transmembrane region" description="Helical" evidence="7">
    <location>
        <begin position="215"/>
        <end position="231"/>
    </location>
</feature>
<accession>A0A1N6GHA3</accession>
<reference evidence="10" key="1">
    <citation type="submission" date="2016-11" db="EMBL/GenBank/DDBJ databases">
        <authorList>
            <person name="Varghese N."/>
            <person name="Submissions S."/>
        </authorList>
    </citation>
    <scope>NUCLEOTIDE SEQUENCE [LARGE SCALE GENOMIC DNA]</scope>
    <source>
        <strain evidence="10">DSM 29440</strain>
    </source>
</reference>
<dbReference type="SMART" id="SM00387">
    <property type="entry name" value="HATPase_c"/>
    <property type="match status" value="1"/>
</dbReference>
<dbReference type="CDD" id="cd00082">
    <property type="entry name" value="HisKA"/>
    <property type="match status" value="1"/>
</dbReference>
<dbReference type="Proteomes" id="UP000184932">
    <property type="component" value="Unassembled WGS sequence"/>
</dbReference>
<dbReference type="GO" id="GO:0000155">
    <property type="term" value="F:phosphorelay sensor kinase activity"/>
    <property type="evidence" value="ECO:0007669"/>
    <property type="project" value="InterPro"/>
</dbReference>
<keyword evidence="10" id="KW-1185">Reference proteome</keyword>
<evidence type="ECO:0000256" key="4">
    <source>
        <dbReference type="ARBA" id="ARBA00022679"/>
    </source>
</evidence>
<dbReference type="PRINTS" id="PR00344">
    <property type="entry name" value="BCTRLSENSOR"/>
</dbReference>
<evidence type="ECO:0000256" key="2">
    <source>
        <dbReference type="ARBA" id="ARBA00012438"/>
    </source>
</evidence>
<proteinExistence type="predicted"/>
<dbReference type="InterPro" id="IPR036097">
    <property type="entry name" value="HisK_dim/P_sf"/>
</dbReference>
<dbReference type="InterPro" id="IPR003661">
    <property type="entry name" value="HisK_dim/P_dom"/>
</dbReference>
<keyword evidence="7" id="KW-1133">Transmembrane helix</keyword>
<keyword evidence="6" id="KW-0902">Two-component regulatory system</keyword>
<dbReference type="Gene3D" id="3.30.565.10">
    <property type="entry name" value="Histidine kinase-like ATPase, C-terminal domain"/>
    <property type="match status" value="1"/>
</dbReference>
<evidence type="ECO:0000313" key="10">
    <source>
        <dbReference type="Proteomes" id="UP000184932"/>
    </source>
</evidence>
<dbReference type="SUPFAM" id="SSF47384">
    <property type="entry name" value="Homodimeric domain of signal transducing histidine kinase"/>
    <property type="match status" value="1"/>
</dbReference>
<dbReference type="EC" id="2.7.13.3" evidence="2"/>
<keyword evidence="7" id="KW-0472">Membrane</keyword>
<feature type="transmembrane region" description="Helical" evidence="7">
    <location>
        <begin position="151"/>
        <end position="175"/>
    </location>
</feature>
<feature type="transmembrane region" description="Helical" evidence="7">
    <location>
        <begin position="12"/>
        <end position="30"/>
    </location>
</feature>
<dbReference type="PANTHER" id="PTHR43711:SF1">
    <property type="entry name" value="HISTIDINE KINASE 1"/>
    <property type="match status" value="1"/>
</dbReference>
<gene>
    <name evidence="9" type="ORF">SAMN05444002_2484</name>
</gene>
<dbReference type="InterPro" id="IPR003594">
    <property type="entry name" value="HATPase_dom"/>
</dbReference>
<comment type="catalytic activity">
    <reaction evidence="1">
        <text>ATP + protein L-histidine = ADP + protein N-phospho-L-histidine.</text>
        <dbReference type="EC" id="2.7.13.3"/>
    </reaction>
</comment>
<dbReference type="EMBL" id="FSRL01000001">
    <property type="protein sequence ID" value="SIO06920.1"/>
    <property type="molecule type" value="Genomic_DNA"/>
</dbReference>
<dbReference type="InterPro" id="IPR031621">
    <property type="entry name" value="HisKA_7TM"/>
</dbReference>
<keyword evidence="3" id="KW-0597">Phosphoprotein</keyword>
<feature type="transmembrane region" description="Helical" evidence="7">
    <location>
        <begin position="75"/>
        <end position="96"/>
    </location>
</feature>
<dbReference type="Pfam" id="PF02518">
    <property type="entry name" value="HATPase_c"/>
    <property type="match status" value="1"/>
</dbReference>
<dbReference type="SMART" id="SM00388">
    <property type="entry name" value="HisKA"/>
    <property type="match status" value="1"/>
</dbReference>
<sequence length="596" mass="64710">MRQCFEGVLADPVLYGAAGICVLAAAVLIWMLRTQRFNGKAFFSLTFIGIIWTLLCVGLEAASTSFSCQVLWATMAWPGNALVPVAWCFFVLAYLDNPAWLGTWKARAILFAVPAASFALAATNPWHGLVYTDGSVIPEGREHIDFMHGPGFYTIIASLYSFVMAAMIGLARAFLRARRAAWPMLTMLALITLTPLTANASYVVLGFTVFGLDPTAFMFTLGILGFSWLLATNKTMDMVAVGQSILFDTMSEPVIFIDRQGDITLMNTAARRSELHTGSGRLVSGVLDMIRQIDSAPEALHLEIGDRVFEPRVQQVESPLDPSGPVLGWSVTFIDITDRLAINAALQAALEKADEASRAKDEFISVVSHEMRTPLTSLKGGLALALSGHLGDVGDKARPPLEIAHRNAARLARLVDNILLAQKLEIEALVLEDDRVDLGKLLAESFEENAMFAVERSVRLVNSCAGHHAVIRGDAFAIRQIVDNLVSNAIKFSNEHGIVEGRLHFSDQRVRLSIKDSGRGIPEGMEAMVFGRFAQVAGSGQRSTQGSGLGLHISNQLAKRMSGNLSYESKMGAGTTFHVEFGRADEERGEPARLAG</sequence>
<organism evidence="9 10">
    <name type="scientific">Vannielia litorea</name>
    <dbReference type="NCBI Taxonomy" id="1217970"/>
    <lineage>
        <taxon>Bacteria</taxon>
        <taxon>Pseudomonadati</taxon>
        <taxon>Pseudomonadota</taxon>
        <taxon>Alphaproteobacteria</taxon>
        <taxon>Rhodobacterales</taxon>
        <taxon>Paracoccaceae</taxon>
        <taxon>Vannielia</taxon>
    </lineage>
</organism>